<keyword evidence="3" id="KW-1185">Reference proteome</keyword>
<feature type="region of interest" description="Disordered" evidence="1">
    <location>
        <begin position="1"/>
        <end position="29"/>
    </location>
</feature>
<evidence type="ECO:0000313" key="2">
    <source>
        <dbReference type="EMBL" id="ONK66861.1"/>
    </source>
</evidence>
<name>A0A5P1EQL6_ASPOF</name>
<gene>
    <name evidence="2" type="ORF">A4U43_C06F12790</name>
</gene>
<evidence type="ECO:0000256" key="1">
    <source>
        <dbReference type="SAM" id="MobiDB-lite"/>
    </source>
</evidence>
<sequence length="172" mass="19490">MPHRHFLSTVNETPNPLSKSLKLLPLPEPSSSDADDNSLAVSFVDFVFIFVVFLEDRCSSSSSSQDHRCSSPSSLVNPLDRHPRLHPRHHLRLRRLRRRPPPPRLVIFETRSSPSLKPYSSEIRCRSSSSSSATLLYFVFGDSHPPTRTPHRPQARRPSESLILTEPHSAPQ</sequence>
<feature type="region of interest" description="Disordered" evidence="1">
    <location>
        <begin position="143"/>
        <end position="172"/>
    </location>
</feature>
<organism evidence="2 3">
    <name type="scientific">Asparagus officinalis</name>
    <name type="common">Garden asparagus</name>
    <dbReference type="NCBI Taxonomy" id="4686"/>
    <lineage>
        <taxon>Eukaryota</taxon>
        <taxon>Viridiplantae</taxon>
        <taxon>Streptophyta</taxon>
        <taxon>Embryophyta</taxon>
        <taxon>Tracheophyta</taxon>
        <taxon>Spermatophyta</taxon>
        <taxon>Magnoliopsida</taxon>
        <taxon>Liliopsida</taxon>
        <taxon>Asparagales</taxon>
        <taxon>Asparagaceae</taxon>
        <taxon>Asparagoideae</taxon>
        <taxon>Asparagus</taxon>
    </lineage>
</organism>
<feature type="region of interest" description="Disordered" evidence="1">
    <location>
        <begin position="60"/>
        <end position="83"/>
    </location>
</feature>
<dbReference type="Proteomes" id="UP000243459">
    <property type="component" value="Chromosome 6"/>
</dbReference>
<proteinExistence type="predicted"/>
<dbReference type="EMBL" id="CM007386">
    <property type="protein sequence ID" value="ONK66861.1"/>
    <property type="molecule type" value="Genomic_DNA"/>
</dbReference>
<feature type="compositionally biased region" description="Low complexity" evidence="1">
    <location>
        <begin position="14"/>
        <end position="29"/>
    </location>
</feature>
<evidence type="ECO:0000313" key="3">
    <source>
        <dbReference type="Proteomes" id="UP000243459"/>
    </source>
</evidence>
<reference evidence="3" key="1">
    <citation type="journal article" date="2017" name="Nat. Commun.">
        <title>The asparagus genome sheds light on the origin and evolution of a young Y chromosome.</title>
        <authorList>
            <person name="Harkess A."/>
            <person name="Zhou J."/>
            <person name="Xu C."/>
            <person name="Bowers J.E."/>
            <person name="Van der Hulst R."/>
            <person name="Ayyampalayam S."/>
            <person name="Mercati F."/>
            <person name="Riccardi P."/>
            <person name="McKain M.R."/>
            <person name="Kakrana A."/>
            <person name="Tang H."/>
            <person name="Ray J."/>
            <person name="Groenendijk J."/>
            <person name="Arikit S."/>
            <person name="Mathioni S.M."/>
            <person name="Nakano M."/>
            <person name="Shan H."/>
            <person name="Telgmann-Rauber A."/>
            <person name="Kanno A."/>
            <person name="Yue Z."/>
            <person name="Chen H."/>
            <person name="Li W."/>
            <person name="Chen Y."/>
            <person name="Xu X."/>
            <person name="Zhang Y."/>
            <person name="Luo S."/>
            <person name="Chen H."/>
            <person name="Gao J."/>
            <person name="Mao Z."/>
            <person name="Pires J.C."/>
            <person name="Luo M."/>
            <person name="Kudrna D."/>
            <person name="Wing R.A."/>
            <person name="Meyers B.C."/>
            <person name="Yi K."/>
            <person name="Kong H."/>
            <person name="Lavrijsen P."/>
            <person name="Sunseri F."/>
            <person name="Falavigna A."/>
            <person name="Ye Y."/>
            <person name="Leebens-Mack J.H."/>
            <person name="Chen G."/>
        </authorList>
    </citation>
    <scope>NUCLEOTIDE SEQUENCE [LARGE SCALE GENOMIC DNA]</scope>
    <source>
        <strain evidence="3">cv. DH0086</strain>
    </source>
</reference>
<feature type="compositionally biased region" description="Low complexity" evidence="1">
    <location>
        <begin position="60"/>
        <end position="74"/>
    </location>
</feature>
<dbReference type="AlphaFoldDB" id="A0A5P1EQL6"/>
<protein>
    <submittedName>
        <fullName evidence="2">Uncharacterized protein</fullName>
    </submittedName>
</protein>
<accession>A0A5P1EQL6</accession>
<dbReference type="Gramene" id="ONK66861">
    <property type="protein sequence ID" value="ONK66861"/>
    <property type="gene ID" value="A4U43_C06F12790"/>
</dbReference>